<gene>
    <name evidence="1" type="ORF">SAMEA23995918_05625</name>
</gene>
<dbReference type="AlphaFoldDB" id="A0ABD7NC53"/>
<dbReference type="RefSeq" id="WP_085859062.1">
    <property type="nucleotide sequence ID" value="NZ_JACNWG010000026.1"/>
</dbReference>
<organism evidence="1 2">
    <name type="scientific">Klebsiella quasipneumoniae</name>
    <dbReference type="NCBI Taxonomy" id="1463165"/>
    <lineage>
        <taxon>Bacteria</taxon>
        <taxon>Pseudomonadati</taxon>
        <taxon>Pseudomonadota</taxon>
        <taxon>Gammaproteobacteria</taxon>
        <taxon>Enterobacterales</taxon>
        <taxon>Enterobacteriaceae</taxon>
        <taxon>Klebsiella/Raoultella group</taxon>
        <taxon>Klebsiella</taxon>
        <taxon>Klebsiella pneumoniae complex</taxon>
    </lineage>
</organism>
<protein>
    <recommendedName>
        <fullName evidence="3">Pyruvate kinase</fullName>
    </recommendedName>
</protein>
<proteinExistence type="predicted"/>
<dbReference type="EMBL" id="UFBM01000101">
    <property type="protein sequence ID" value="SSG11353.1"/>
    <property type="molecule type" value="Genomic_DNA"/>
</dbReference>
<accession>A0ABD7NC53</accession>
<evidence type="ECO:0000313" key="2">
    <source>
        <dbReference type="Proteomes" id="UP000252079"/>
    </source>
</evidence>
<dbReference type="Proteomes" id="UP000252079">
    <property type="component" value="Unassembled WGS sequence"/>
</dbReference>
<reference evidence="1 2" key="1">
    <citation type="submission" date="2018-07" db="EMBL/GenBank/DDBJ databases">
        <authorList>
            <consortium name="Pathogen Informatics"/>
        </authorList>
    </citation>
    <scope>NUCLEOTIDE SEQUENCE [LARGE SCALE GENOMIC DNA]</scope>
    <source>
        <strain evidence="1 2">4300STDY6636950</strain>
    </source>
</reference>
<evidence type="ECO:0008006" key="3">
    <source>
        <dbReference type="Google" id="ProtNLM"/>
    </source>
</evidence>
<comment type="caution">
    <text evidence="1">The sequence shown here is derived from an EMBL/GenBank/DDBJ whole genome shotgun (WGS) entry which is preliminary data.</text>
</comment>
<sequence>MTTYWHMQIHPDDVSFSDEHLHAILEQRSIIGVGEWEKGQPTIYKFNNIMKVNDIVAIKKGAKLIALVQIIGGAYQVTDDDSPITGWIEHRRPIRVLDWELWGRELPQPRGTLERCASDVETTNIIKDWHSRVNISFRKRGIPTSV</sequence>
<evidence type="ECO:0000313" key="1">
    <source>
        <dbReference type="EMBL" id="SSG11353.1"/>
    </source>
</evidence>
<name>A0ABD7NC53_9ENTR</name>